<sequence length="256" mass="28726">MAWFDAGVNVFDQRLPAEATLAAAAQANVTRMCLITTHPDEWAVAESLYQQYPHTLCYTLGVHPHHAKDVRSSHWAELRRRVSRPGVVAIGECGLDYNRDFSPRDVQQAVFKMQIELACELNKPLYLHERDAFDEQCACLQPYLASLSGGIAHCFTGTPEQMHHYLSFGLYIGVTGWVCDPKRGAMLQQAVTELPLERLVLETDAPYLYPKTLKPRKRDNSPAYLPHVGLEVAVLKGLDVAQVEAATFRNSCLLFK</sequence>
<accession>A0ABT5L538</accession>
<dbReference type="InterPro" id="IPR018228">
    <property type="entry name" value="DNase_TatD-rel_CS"/>
</dbReference>
<dbReference type="PIRSF" id="PIRSF005902">
    <property type="entry name" value="DNase_TatD"/>
    <property type="match status" value="1"/>
</dbReference>
<dbReference type="PANTHER" id="PTHR46124">
    <property type="entry name" value="D-AMINOACYL-TRNA DEACYLASE"/>
    <property type="match status" value="1"/>
</dbReference>
<dbReference type="Pfam" id="PF01026">
    <property type="entry name" value="TatD_DNase"/>
    <property type="match status" value="1"/>
</dbReference>
<dbReference type="PROSITE" id="PS01090">
    <property type="entry name" value="TATD_2"/>
    <property type="match status" value="1"/>
</dbReference>
<dbReference type="GO" id="GO:0016787">
    <property type="term" value="F:hydrolase activity"/>
    <property type="evidence" value="ECO:0007669"/>
    <property type="project" value="UniProtKB-KW"/>
</dbReference>
<dbReference type="Gene3D" id="3.20.20.140">
    <property type="entry name" value="Metal-dependent hydrolases"/>
    <property type="match status" value="1"/>
</dbReference>
<organism evidence="3 4">
    <name type="scientific">Alteromonas gilva</name>
    <dbReference type="NCBI Taxonomy" id="2987522"/>
    <lineage>
        <taxon>Bacteria</taxon>
        <taxon>Pseudomonadati</taxon>
        <taxon>Pseudomonadota</taxon>
        <taxon>Gammaproteobacteria</taxon>
        <taxon>Alteromonadales</taxon>
        <taxon>Alteromonadaceae</taxon>
        <taxon>Alteromonas/Salinimonas group</taxon>
        <taxon>Alteromonas</taxon>
    </lineage>
</organism>
<dbReference type="RefSeq" id="WP_273641963.1">
    <property type="nucleotide sequence ID" value="NZ_JAQQXP010000002.1"/>
</dbReference>
<evidence type="ECO:0000256" key="2">
    <source>
        <dbReference type="ARBA" id="ARBA00022801"/>
    </source>
</evidence>
<dbReference type="EMBL" id="JAQQXP010000002">
    <property type="protein sequence ID" value="MDC8832167.1"/>
    <property type="molecule type" value="Genomic_DNA"/>
</dbReference>
<protein>
    <submittedName>
        <fullName evidence="3">TatD family hydrolase</fullName>
    </submittedName>
</protein>
<dbReference type="Proteomes" id="UP001218788">
    <property type="component" value="Unassembled WGS sequence"/>
</dbReference>
<evidence type="ECO:0000313" key="3">
    <source>
        <dbReference type="EMBL" id="MDC8832167.1"/>
    </source>
</evidence>
<dbReference type="InterPro" id="IPR032466">
    <property type="entry name" value="Metal_Hydrolase"/>
</dbReference>
<dbReference type="PANTHER" id="PTHR46124:SF3">
    <property type="entry name" value="HYDROLASE"/>
    <property type="match status" value="1"/>
</dbReference>
<gene>
    <name evidence="3" type="ORF">OIK42_15515</name>
</gene>
<evidence type="ECO:0000256" key="1">
    <source>
        <dbReference type="ARBA" id="ARBA00009275"/>
    </source>
</evidence>
<dbReference type="CDD" id="cd01310">
    <property type="entry name" value="TatD_DNAse"/>
    <property type="match status" value="1"/>
</dbReference>
<dbReference type="SUPFAM" id="SSF51556">
    <property type="entry name" value="Metallo-dependent hydrolases"/>
    <property type="match status" value="1"/>
</dbReference>
<evidence type="ECO:0000313" key="4">
    <source>
        <dbReference type="Proteomes" id="UP001218788"/>
    </source>
</evidence>
<comment type="similarity">
    <text evidence="1">Belongs to the metallo-dependent hydrolases superfamily. TatD-type hydrolase family.</text>
</comment>
<name>A0ABT5L538_9ALTE</name>
<keyword evidence="2 3" id="KW-0378">Hydrolase</keyword>
<proteinExistence type="inferred from homology"/>
<dbReference type="InterPro" id="IPR001130">
    <property type="entry name" value="TatD-like"/>
</dbReference>
<reference evidence="3 4" key="1">
    <citation type="submission" date="2022-10" db="EMBL/GenBank/DDBJ databases">
        <title>Alteromonas sp. chi3 Genome sequencing.</title>
        <authorList>
            <person name="Park S."/>
        </authorList>
    </citation>
    <scope>NUCLEOTIDE SEQUENCE [LARGE SCALE GENOMIC DNA]</scope>
    <source>
        <strain evidence="4">chi3</strain>
    </source>
</reference>
<comment type="caution">
    <text evidence="3">The sequence shown here is derived from an EMBL/GenBank/DDBJ whole genome shotgun (WGS) entry which is preliminary data.</text>
</comment>
<keyword evidence="4" id="KW-1185">Reference proteome</keyword>
<dbReference type="PROSITE" id="PS01091">
    <property type="entry name" value="TATD_3"/>
    <property type="match status" value="1"/>
</dbReference>